<dbReference type="PRINTS" id="PR00722">
    <property type="entry name" value="CHYMOTRYPSIN"/>
</dbReference>
<dbReference type="SUPFAM" id="SSF50494">
    <property type="entry name" value="Trypsin-like serine proteases"/>
    <property type="match status" value="1"/>
</dbReference>
<reference evidence="8" key="1">
    <citation type="submission" date="2023-06" db="EMBL/GenBank/DDBJ databases">
        <title>Genomic analysis of the entomopathogenic nematode Steinernema hermaphroditum.</title>
        <authorList>
            <person name="Schwarz E.M."/>
            <person name="Heppert J.K."/>
            <person name="Baniya A."/>
            <person name="Schwartz H.T."/>
            <person name="Tan C.-H."/>
            <person name="Antoshechkin I."/>
            <person name="Sternberg P.W."/>
            <person name="Goodrich-Blair H."/>
            <person name="Dillman A.R."/>
        </authorList>
    </citation>
    <scope>NUCLEOTIDE SEQUENCE</scope>
    <source>
        <strain evidence="8">PS9179</strain>
        <tissue evidence="8">Whole animal</tissue>
    </source>
</reference>
<dbReference type="InterPro" id="IPR033116">
    <property type="entry name" value="TRYPSIN_SER"/>
</dbReference>
<feature type="chain" id="PRO_5041398148" description="Peptidase S1 domain-containing protein" evidence="6">
    <location>
        <begin position="17"/>
        <end position="334"/>
    </location>
</feature>
<keyword evidence="5" id="KW-0472">Membrane</keyword>
<evidence type="ECO:0000256" key="6">
    <source>
        <dbReference type="SAM" id="SignalP"/>
    </source>
</evidence>
<dbReference type="EMBL" id="JAUCMV010000002">
    <property type="protein sequence ID" value="KAK0414968.1"/>
    <property type="molecule type" value="Genomic_DNA"/>
</dbReference>
<dbReference type="InterPro" id="IPR043504">
    <property type="entry name" value="Peptidase_S1_PA_chymotrypsin"/>
</dbReference>
<accession>A0AA39HZF8</accession>
<dbReference type="SMART" id="SM00020">
    <property type="entry name" value="Tryp_SPc"/>
    <property type="match status" value="1"/>
</dbReference>
<dbReference type="Pfam" id="PF00089">
    <property type="entry name" value="Trypsin"/>
    <property type="match status" value="1"/>
</dbReference>
<dbReference type="PROSITE" id="PS00134">
    <property type="entry name" value="TRYPSIN_HIS"/>
    <property type="match status" value="1"/>
</dbReference>
<keyword evidence="1" id="KW-1015">Disulfide bond</keyword>
<evidence type="ECO:0000259" key="7">
    <source>
        <dbReference type="PROSITE" id="PS50240"/>
    </source>
</evidence>
<proteinExistence type="inferred from homology"/>
<comment type="similarity">
    <text evidence="2">Belongs to the peptidase S1 family. CLIP subfamily.</text>
</comment>
<sequence length="334" mass="37666">MFWFLLLGLLLPSNGAIPLPFRTADLIYNGTIDTNHTFPFQVVFYRRDLKQYFCGGTILNERFVLTAAHCIMQMSDFTTAYAGVLDMKALNDSAVQSSHVRNKTMHPDWDQHNIQNDIGMVELETPYEFTDFVAPINISRDDESTEIAGQAVVVEGFGAVDYHDGVGKDSQYLRYADVKIYDRTICQEVWIKEENTKITDTQICTTAKGKGILPGDSGGPLLYKEDDEWRQVGITSFFGTPDYQAFPQVFTRTAKFCDWIGETTEGTYECSGSAATDSTTSSSPGSPSTTTPTTTPPLFIHYDRFDSFKWPTLIVTYITITWFILTYYTNLCLH</sequence>
<keyword evidence="9" id="KW-1185">Reference proteome</keyword>
<evidence type="ECO:0000256" key="5">
    <source>
        <dbReference type="SAM" id="Phobius"/>
    </source>
</evidence>
<dbReference type="FunFam" id="2.40.10.10:FF:000068">
    <property type="entry name" value="transmembrane protease serine 2"/>
    <property type="match status" value="1"/>
</dbReference>
<evidence type="ECO:0000256" key="1">
    <source>
        <dbReference type="ARBA" id="ARBA00023157"/>
    </source>
</evidence>
<protein>
    <recommendedName>
        <fullName evidence="7">Peptidase S1 domain-containing protein</fullName>
    </recommendedName>
</protein>
<dbReference type="CDD" id="cd00190">
    <property type="entry name" value="Tryp_SPc"/>
    <property type="match status" value="1"/>
</dbReference>
<dbReference type="GO" id="GO:0004252">
    <property type="term" value="F:serine-type endopeptidase activity"/>
    <property type="evidence" value="ECO:0007669"/>
    <property type="project" value="InterPro"/>
</dbReference>
<evidence type="ECO:0000313" key="8">
    <source>
        <dbReference type="EMBL" id="KAK0414968.1"/>
    </source>
</evidence>
<dbReference type="InterPro" id="IPR018114">
    <property type="entry name" value="TRYPSIN_HIS"/>
</dbReference>
<name>A0AA39HZF8_9BILA</name>
<gene>
    <name evidence="8" type="ORF">QR680_011699</name>
</gene>
<feature type="region of interest" description="Disordered" evidence="4">
    <location>
        <begin position="271"/>
        <end position="293"/>
    </location>
</feature>
<feature type="signal peptide" evidence="6">
    <location>
        <begin position="1"/>
        <end position="16"/>
    </location>
</feature>
<keyword evidence="5" id="KW-0812">Transmembrane</keyword>
<keyword evidence="5" id="KW-1133">Transmembrane helix</keyword>
<dbReference type="AlphaFoldDB" id="A0AA39HZF8"/>
<evidence type="ECO:0000313" key="9">
    <source>
        <dbReference type="Proteomes" id="UP001175271"/>
    </source>
</evidence>
<dbReference type="Proteomes" id="UP001175271">
    <property type="component" value="Unassembled WGS sequence"/>
</dbReference>
<dbReference type="GO" id="GO:0006508">
    <property type="term" value="P:proteolysis"/>
    <property type="evidence" value="ECO:0007669"/>
    <property type="project" value="UniProtKB-KW"/>
</dbReference>
<dbReference type="InterPro" id="IPR001254">
    <property type="entry name" value="Trypsin_dom"/>
</dbReference>
<keyword evidence="3" id="KW-0378">Hydrolase</keyword>
<dbReference type="PROSITE" id="PS00135">
    <property type="entry name" value="TRYPSIN_SER"/>
    <property type="match status" value="1"/>
</dbReference>
<evidence type="ECO:0000256" key="2">
    <source>
        <dbReference type="ARBA" id="ARBA00024195"/>
    </source>
</evidence>
<evidence type="ECO:0000256" key="4">
    <source>
        <dbReference type="SAM" id="MobiDB-lite"/>
    </source>
</evidence>
<keyword evidence="6" id="KW-0732">Signal</keyword>
<dbReference type="Gene3D" id="2.40.10.10">
    <property type="entry name" value="Trypsin-like serine proteases"/>
    <property type="match status" value="1"/>
</dbReference>
<comment type="caution">
    <text evidence="8">The sequence shown here is derived from an EMBL/GenBank/DDBJ whole genome shotgun (WGS) entry which is preliminary data.</text>
</comment>
<dbReference type="InterPro" id="IPR001314">
    <property type="entry name" value="Peptidase_S1A"/>
</dbReference>
<dbReference type="InterPro" id="IPR009003">
    <property type="entry name" value="Peptidase_S1_PA"/>
</dbReference>
<feature type="domain" description="Peptidase S1" evidence="7">
    <location>
        <begin position="27"/>
        <end position="265"/>
    </location>
</feature>
<dbReference type="PROSITE" id="PS50240">
    <property type="entry name" value="TRYPSIN_DOM"/>
    <property type="match status" value="1"/>
</dbReference>
<dbReference type="InterPro" id="IPR051487">
    <property type="entry name" value="Ser/Thr_Proteases_Immune/Dev"/>
</dbReference>
<keyword evidence="3" id="KW-0645">Protease</keyword>
<dbReference type="PANTHER" id="PTHR24256">
    <property type="entry name" value="TRYPTASE-RELATED"/>
    <property type="match status" value="1"/>
</dbReference>
<organism evidence="8 9">
    <name type="scientific">Steinernema hermaphroditum</name>
    <dbReference type="NCBI Taxonomy" id="289476"/>
    <lineage>
        <taxon>Eukaryota</taxon>
        <taxon>Metazoa</taxon>
        <taxon>Ecdysozoa</taxon>
        <taxon>Nematoda</taxon>
        <taxon>Chromadorea</taxon>
        <taxon>Rhabditida</taxon>
        <taxon>Tylenchina</taxon>
        <taxon>Panagrolaimomorpha</taxon>
        <taxon>Strongyloidoidea</taxon>
        <taxon>Steinernematidae</taxon>
        <taxon>Steinernema</taxon>
    </lineage>
</organism>
<evidence type="ECO:0000256" key="3">
    <source>
        <dbReference type="RuleBase" id="RU363034"/>
    </source>
</evidence>
<keyword evidence="3" id="KW-0720">Serine protease</keyword>
<feature type="transmembrane region" description="Helical" evidence="5">
    <location>
        <begin position="310"/>
        <end position="328"/>
    </location>
</feature>